<dbReference type="WBParaSite" id="HPBE_0000524901-mRNA-1">
    <property type="protein sequence ID" value="HPBE_0000524901-mRNA-1"/>
    <property type="gene ID" value="HPBE_0000524901"/>
</dbReference>
<accession>A0A3P7WS66</accession>
<proteinExistence type="predicted"/>
<dbReference type="Proteomes" id="UP000050761">
    <property type="component" value="Unassembled WGS sequence"/>
</dbReference>
<protein>
    <submittedName>
        <fullName evidence="3">GIY-YIG domain-containing protein</fullName>
    </submittedName>
</protein>
<keyword evidence="2" id="KW-1185">Reference proteome</keyword>
<accession>A0A183FFF8</accession>
<evidence type="ECO:0000313" key="1">
    <source>
        <dbReference type="EMBL" id="VDO63911.1"/>
    </source>
</evidence>
<name>A0A183FFF8_HELPZ</name>
<dbReference type="AlphaFoldDB" id="A0A183FFF8"/>
<organism evidence="2 3">
    <name type="scientific">Heligmosomoides polygyrus</name>
    <name type="common">Parasitic roundworm</name>
    <dbReference type="NCBI Taxonomy" id="6339"/>
    <lineage>
        <taxon>Eukaryota</taxon>
        <taxon>Metazoa</taxon>
        <taxon>Ecdysozoa</taxon>
        <taxon>Nematoda</taxon>
        <taxon>Chromadorea</taxon>
        <taxon>Rhabditida</taxon>
        <taxon>Rhabditina</taxon>
        <taxon>Rhabditomorpha</taxon>
        <taxon>Strongyloidea</taxon>
        <taxon>Heligmosomidae</taxon>
        <taxon>Heligmosomoides</taxon>
    </lineage>
</organism>
<sequence>MVCPDGREGGCTVSGTMYLITCSQCNEEYIGETGRVRVKQHVDGLDKCKVSTPLGDTDCGVIVAQWLA</sequence>
<evidence type="ECO:0000313" key="2">
    <source>
        <dbReference type="Proteomes" id="UP000050761"/>
    </source>
</evidence>
<reference evidence="3" key="2">
    <citation type="submission" date="2019-09" db="UniProtKB">
        <authorList>
            <consortium name="WormBaseParasite"/>
        </authorList>
    </citation>
    <scope>IDENTIFICATION</scope>
</reference>
<evidence type="ECO:0000313" key="3">
    <source>
        <dbReference type="WBParaSite" id="HPBE_0000524901-mRNA-1"/>
    </source>
</evidence>
<gene>
    <name evidence="1" type="ORF">HPBE_LOCUS5250</name>
</gene>
<dbReference type="OrthoDB" id="5900247at2759"/>
<reference evidence="1 2" key="1">
    <citation type="submission" date="2018-11" db="EMBL/GenBank/DDBJ databases">
        <authorList>
            <consortium name="Pathogen Informatics"/>
        </authorList>
    </citation>
    <scope>NUCLEOTIDE SEQUENCE [LARGE SCALE GENOMIC DNA]</scope>
</reference>
<dbReference type="EMBL" id="UZAH01025438">
    <property type="protein sequence ID" value="VDO63911.1"/>
    <property type="molecule type" value="Genomic_DNA"/>
</dbReference>